<proteinExistence type="predicted"/>
<dbReference type="AlphaFoldDB" id="A0A8J7AW59"/>
<organism evidence="2 3">
    <name type="scientific">Vasconcelosia minhoensis LEGE 07310</name>
    <dbReference type="NCBI Taxonomy" id="915328"/>
    <lineage>
        <taxon>Bacteria</taxon>
        <taxon>Bacillati</taxon>
        <taxon>Cyanobacteriota</taxon>
        <taxon>Cyanophyceae</taxon>
        <taxon>Nodosilineales</taxon>
        <taxon>Cymatolegaceae</taxon>
        <taxon>Vasconcelosia</taxon>
        <taxon>Vasconcelosia minhoensis</taxon>
    </lineage>
</organism>
<dbReference type="PANTHER" id="PTHR44051">
    <property type="entry name" value="GLUTATHIONE S-TRANSFERASE-RELATED"/>
    <property type="match status" value="1"/>
</dbReference>
<dbReference type="EMBL" id="JADEXG010000028">
    <property type="protein sequence ID" value="MBE9078198.1"/>
    <property type="molecule type" value="Genomic_DNA"/>
</dbReference>
<dbReference type="CDD" id="cd03205">
    <property type="entry name" value="GST_C_6"/>
    <property type="match status" value="1"/>
</dbReference>
<sequence length="204" mass="22965">MQLIGMLDSPYVRRVAISLKRLGIPFKHRSLSVFQNFDDFSQTNPLVKAPTLVCDDGTVLLDSTLILEYIETMAGPDKSLMPSGNPQHQQSLRLIGLALGACEKTVQIVYERTLRPAEKQYQPWLDRVNGQLVAAYDLLEQSAAQRSPWLVTTELMQPDITVCVAWRFTQLMLPEVIEKATYPALAEFSNDAERLPEFVATPLE</sequence>
<dbReference type="CDD" id="cd00570">
    <property type="entry name" value="GST_N_family"/>
    <property type="match status" value="1"/>
</dbReference>
<name>A0A8J7AW59_9CYAN</name>
<dbReference type="Pfam" id="PF13417">
    <property type="entry name" value="GST_N_3"/>
    <property type="match status" value="1"/>
</dbReference>
<evidence type="ECO:0000259" key="1">
    <source>
        <dbReference type="PROSITE" id="PS50404"/>
    </source>
</evidence>
<dbReference type="Proteomes" id="UP000636505">
    <property type="component" value="Unassembled WGS sequence"/>
</dbReference>
<dbReference type="PANTHER" id="PTHR44051:SF8">
    <property type="entry name" value="GLUTATHIONE S-TRANSFERASE GSTA"/>
    <property type="match status" value="1"/>
</dbReference>
<dbReference type="InterPro" id="IPR004045">
    <property type="entry name" value="Glutathione_S-Trfase_N"/>
</dbReference>
<dbReference type="SUPFAM" id="SSF47616">
    <property type="entry name" value="GST C-terminal domain-like"/>
    <property type="match status" value="1"/>
</dbReference>
<dbReference type="PROSITE" id="PS50404">
    <property type="entry name" value="GST_NTER"/>
    <property type="match status" value="1"/>
</dbReference>
<gene>
    <name evidence="2" type="ORF">IQ241_13000</name>
</gene>
<dbReference type="Gene3D" id="1.20.1050.10">
    <property type="match status" value="1"/>
</dbReference>
<evidence type="ECO:0000313" key="2">
    <source>
        <dbReference type="EMBL" id="MBE9078198.1"/>
    </source>
</evidence>
<dbReference type="SUPFAM" id="SSF52833">
    <property type="entry name" value="Thioredoxin-like"/>
    <property type="match status" value="1"/>
</dbReference>
<dbReference type="Gene3D" id="3.40.30.10">
    <property type="entry name" value="Glutaredoxin"/>
    <property type="match status" value="1"/>
</dbReference>
<keyword evidence="3" id="KW-1185">Reference proteome</keyword>
<dbReference type="InterPro" id="IPR036282">
    <property type="entry name" value="Glutathione-S-Trfase_C_sf"/>
</dbReference>
<reference evidence="2" key="1">
    <citation type="submission" date="2020-10" db="EMBL/GenBank/DDBJ databases">
        <authorList>
            <person name="Castelo-Branco R."/>
            <person name="Eusebio N."/>
            <person name="Adriana R."/>
            <person name="Vieira A."/>
            <person name="Brugerolle De Fraissinette N."/>
            <person name="Rezende De Castro R."/>
            <person name="Schneider M.P."/>
            <person name="Vasconcelos V."/>
            <person name="Leao P.N."/>
        </authorList>
    </citation>
    <scope>NUCLEOTIDE SEQUENCE</scope>
    <source>
        <strain evidence="2">LEGE 07310</strain>
    </source>
</reference>
<feature type="domain" description="GST N-terminal" evidence="1">
    <location>
        <begin position="1"/>
        <end position="78"/>
    </location>
</feature>
<comment type="caution">
    <text evidence="2">The sequence shown here is derived from an EMBL/GenBank/DDBJ whole genome shotgun (WGS) entry which is preliminary data.</text>
</comment>
<accession>A0A8J7AW59</accession>
<dbReference type="InterPro" id="IPR036249">
    <property type="entry name" value="Thioredoxin-like_sf"/>
</dbReference>
<protein>
    <submittedName>
        <fullName evidence="2">Glutathione S-transferase</fullName>
    </submittedName>
</protein>
<dbReference type="RefSeq" id="WP_193907806.1">
    <property type="nucleotide sequence ID" value="NZ_JADEXG010000028.1"/>
</dbReference>
<evidence type="ECO:0000313" key="3">
    <source>
        <dbReference type="Proteomes" id="UP000636505"/>
    </source>
</evidence>